<evidence type="ECO:0000256" key="1">
    <source>
        <dbReference type="SAM" id="SignalP"/>
    </source>
</evidence>
<organism evidence="2 3">
    <name type="scientific">Paenibacillus glycanilyticus</name>
    <dbReference type="NCBI Taxonomy" id="126569"/>
    <lineage>
        <taxon>Bacteria</taxon>
        <taxon>Bacillati</taxon>
        <taxon>Bacillota</taxon>
        <taxon>Bacilli</taxon>
        <taxon>Bacillales</taxon>
        <taxon>Paenibacillaceae</taxon>
        <taxon>Paenibacillus</taxon>
    </lineage>
</organism>
<keyword evidence="3" id="KW-1185">Reference proteome</keyword>
<feature type="signal peptide" evidence="1">
    <location>
        <begin position="1"/>
        <end position="21"/>
    </location>
</feature>
<keyword evidence="1" id="KW-0732">Signal</keyword>
<protein>
    <submittedName>
        <fullName evidence="2">Uncharacterized protein</fullName>
    </submittedName>
</protein>
<sequence>MKKILTLITIVILLQSLLSGCTDQKYPVGKDTVVLVGDGKFQIGKWPDSLKLAMYSDDHVTNILEENVVSYKK</sequence>
<dbReference type="Proteomes" id="UP001157114">
    <property type="component" value="Unassembled WGS sequence"/>
</dbReference>
<reference evidence="2 3" key="1">
    <citation type="submission" date="2023-03" db="EMBL/GenBank/DDBJ databases">
        <title>Draft genome sequence of the bacteria which degrade cell wall of Tricholomamatutake.</title>
        <authorList>
            <person name="Konishi Y."/>
            <person name="Fukuta Y."/>
            <person name="Shirasaka N."/>
        </authorList>
    </citation>
    <scope>NUCLEOTIDE SEQUENCE [LARGE SCALE GENOMIC DNA]</scope>
    <source>
        <strain evidence="3">mu1</strain>
    </source>
</reference>
<comment type="caution">
    <text evidence="2">The sequence shown here is derived from an EMBL/GenBank/DDBJ whole genome shotgun (WGS) entry which is preliminary data.</text>
</comment>
<dbReference type="EMBL" id="BSSQ01000015">
    <property type="protein sequence ID" value="GLX69659.1"/>
    <property type="molecule type" value="Genomic_DNA"/>
</dbReference>
<feature type="chain" id="PRO_5045044177" evidence="1">
    <location>
        <begin position="22"/>
        <end position="73"/>
    </location>
</feature>
<accession>A0ABQ6GFI6</accession>
<gene>
    <name evidence="2" type="ORF">MU1_40040</name>
</gene>
<dbReference type="PROSITE" id="PS51257">
    <property type="entry name" value="PROKAR_LIPOPROTEIN"/>
    <property type="match status" value="1"/>
</dbReference>
<dbReference type="RefSeq" id="WP_284240444.1">
    <property type="nucleotide sequence ID" value="NZ_BSSQ01000015.1"/>
</dbReference>
<name>A0ABQ6GFI6_9BACL</name>
<evidence type="ECO:0000313" key="3">
    <source>
        <dbReference type="Proteomes" id="UP001157114"/>
    </source>
</evidence>
<evidence type="ECO:0000313" key="2">
    <source>
        <dbReference type="EMBL" id="GLX69659.1"/>
    </source>
</evidence>
<proteinExistence type="predicted"/>